<dbReference type="PANTHER" id="PTHR12687">
    <property type="entry name" value="NUCLEOLAR COMPLEX 2 AND RAD4-RELATED"/>
    <property type="match status" value="1"/>
</dbReference>
<dbReference type="GO" id="GO:0005634">
    <property type="term" value="C:nucleus"/>
    <property type="evidence" value="ECO:0007669"/>
    <property type="project" value="UniProtKB-SubCell"/>
</dbReference>
<dbReference type="PANTHER" id="PTHR12687:SF8">
    <property type="entry name" value="PROTEIN REBELOTE"/>
    <property type="match status" value="1"/>
</dbReference>
<evidence type="ECO:0000256" key="2">
    <source>
        <dbReference type="ARBA" id="ARBA00005907"/>
    </source>
</evidence>
<dbReference type="AlphaFoldDB" id="A0A397ZQ29"/>
<dbReference type="Proteomes" id="UP000264353">
    <property type="component" value="Chromosome A4"/>
</dbReference>
<reference evidence="4 5" key="1">
    <citation type="submission" date="2018-06" db="EMBL/GenBank/DDBJ databases">
        <title>WGS assembly of Brassica rapa FPsc.</title>
        <authorList>
            <person name="Bowman J."/>
            <person name="Kohchi T."/>
            <person name="Yamato K."/>
            <person name="Jenkins J."/>
            <person name="Shu S."/>
            <person name="Ishizaki K."/>
            <person name="Yamaoka S."/>
            <person name="Nishihama R."/>
            <person name="Nakamura Y."/>
            <person name="Berger F."/>
            <person name="Adam C."/>
            <person name="Aki S."/>
            <person name="Althoff F."/>
            <person name="Araki T."/>
            <person name="Arteaga-Vazquez M."/>
            <person name="Balasubrmanian S."/>
            <person name="Bauer D."/>
            <person name="Boehm C."/>
            <person name="Briginshaw L."/>
            <person name="Caballero-Perez J."/>
            <person name="Catarino B."/>
            <person name="Chen F."/>
            <person name="Chiyoda S."/>
            <person name="Chovatia M."/>
            <person name="Davies K."/>
            <person name="Delmans M."/>
            <person name="Demura T."/>
            <person name="Dierschke T."/>
            <person name="Dolan L."/>
            <person name="Dorantes-Acosta A."/>
            <person name="Eklund D."/>
            <person name="Florent S."/>
            <person name="Flores-Sandoval E."/>
            <person name="Fujiyama A."/>
            <person name="Fukuzawa H."/>
            <person name="Galik B."/>
            <person name="Grimanelli D."/>
            <person name="Grimwood J."/>
            <person name="Grossniklaus U."/>
            <person name="Hamada T."/>
            <person name="Haseloff J."/>
            <person name="Hetherington A."/>
            <person name="Higo A."/>
            <person name="Hirakawa Y."/>
            <person name="Hundley H."/>
            <person name="Ikeda Y."/>
            <person name="Inoue K."/>
            <person name="Inoue S."/>
            <person name="Ishida S."/>
            <person name="Jia Q."/>
            <person name="Kakita M."/>
            <person name="Kanazawa T."/>
            <person name="Kawai Y."/>
            <person name="Kawashima T."/>
            <person name="Kennedy M."/>
            <person name="Kinose K."/>
            <person name="Kinoshita T."/>
            <person name="Kohara Y."/>
            <person name="Koide E."/>
            <person name="Komatsu K."/>
            <person name="Kopischke S."/>
            <person name="Kubo M."/>
            <person name="Kyozuka J."/>
            <person name="Lagercrantz U."/>
            <person name="Lin S."/>
            <person name="Lindquist E."/>
            <person name="Lipzen A."/>
            <person name="Lu C."/>
            <person name="Luna E."/>
            <person name="Martienssen R."/>
            <person name="Minamino N."/>
            <person name="Mizutani M."/>
            <person name="Mizutani M."/>
            <person name="Mochizuki N."/>
            <person name="Monte I."/>
            <person name="Mosher R."/>
            <person name="Nagasaki H."/>
            <person name="Nakagami H."/>
            <person name="Naramoto S."/>
            <person name="Nishitani K."/>
            <person name="Ohtani M."/>
            <person name="Okamoto T."/>
            <person name="Okumura M."/>
            <person name="Phillips J."/>
            <person name="Pollak B."/>
            <person name="Reinders A."/>
            <person name="Roevekamp M."/>
            <person name="Sano R."/>
            <person name="Sawa S."/>
            <person name="Schmid M."/>
            <person name="Shirakawa M."/>
            <person name="Solano R."/>
            <person name="Spunde A."/>
            <person name="Suetsugu N."/>
            <person name="Sugano S."/>
            <person name="Sugiyama A."/>
            <person name="Sun R."/>
            <person name="Suzuki Y."/>
            <person name="Takenaka M."/>
            <person name="Takezawa D."/>
            <person name="Tomogane H."/>
            <person name="Tsuzuki M."/>
            <person name="Ueda T."/>
            <person name="Umeda M."/>
            <person name="Ward J."/>
            <person name="Watanabe Y."/>
            <person name="Yazaki K."/>
            <person name="Yokoyama R."/>
            <person name="Yoshitake Y."/>
            <person name="Yotsui I."/>
            <person name="Zachgo S."/>
            <person name="Schmutz J."/>
        </authorList>
    </citation>
    <scope>NUCLEOTIDE SEQUENCE [LARGE SCALE GENOMIC DNA]</scope>
    <source>
        <strain evidence="5">cv. B-3</strain>
    </source>
</reference>
<accession>A0A397ZQ29</accession>
<evidence type="ECO:0000256" key="1">
    <source>
        <dbReference type="ARBA" id="ARBA00004123"/>
    </source>
</evidence>
<evidence type="ECO:0000313" key="4">
    <source>
        <dbReference type="EMBL" id="RID65176.1"/>
    </source>
</evidence>
<comment type="similarity">
    <text evidence="2">Belongs to the NOC2 family.</text>
</comment>
<dbReference type="EMBL" id="CM010631">
    <property type="protein sequence ID" value="RID65176.1"/>
    <property type="molecule type" value="Genomic_DNA"/>
</dbReference>
<comment type="subcellular location">
    <subcellularLocation>
        <location evidence="1">Nucleus</location>
    </subcellularLocation>
</comment>
<dbReference type="InterPro" id="IPR005343">
    <property type="entry name" value="Noc2"/>
</dbReference>
<dbReference type="Pfam" id="PF03715">
    <property type="entry name" value="Noc2"/>
    <property type="match status" value="1"/>
</dbReference>
<protein>
    <submittedName>
        <fullName evidence="4">Uncharacterized protein</fullName>
    </submittedName>
</protein>
<proteinExistence type="inferred from homology"/>
<gene>
    <name evidence="4" type="ORF">BRARA_D00392</name>
</gene>
<keyword evidence="3" id="KW-0539">Nucleus</keyword>
<organism evidence="4 5">
    <name type="scientific">Brassica campestris</name>
    <name type="common">Field mustard</name>
    <dbReference type="NCBI Taxonomy" id="3711"/>
    <lineage>
        <taxon>Eukaryota</taxon>
        <taxon>Viridiplantae</taxon>
        <taxon>Streptophyta</taxon>
        <taxon>Embryophyta</taxon>
        <taxon>Tracheophyta</taxon>
        <taxon>Spermatophyta</taxon>
        <taxon>Magnoliopsida</taxon>
        <taxon>eudicotyledons</taxon>
        <taxon>Gunneridae</taxon>
        <taxon>Pentapetalae</taxon>
        <taxon>rosids</taxon>
        <taxon>malvids</taxon>
        <taxon>Brassicales</taxon>
        <taxon>Brassicaceae</taxon>
        <taxon>Brassiceae</taxon>
        <taxon>Brassica</taxon>
    </lineage>
</organism>
<evidence type="ECO:0000256" key="3">
    <source>
        <dbReference type="ARBA" id="ARBA00023242"/>
    </source>
</evidence>
<sequence>MIYRFDFKKRNGRREAEDEEEKMIEQPHKKRCLEENPQDIIIDAVFDKDEGAALDGGDSDSDGYLDEFFIYLFVFLASFDSSKQEAVEKIHSGHFTNCLDLWDCDIQPLVYTIIQIINGVATLFIGPRYLLLRVKCIQWLNRLSRASGIFIRIASLVATIPIMRLKKFNERSTIEGLKRVVKRFTEQVEMNIEYVQMKRDEAAFSPNDQQSIETFLLVEKRDKTSPYTQYYESIIDKAIGTKQTKREFRWPK</sequence>
<evidence type="ECO:0000313" key="5">
    <source>
        <dbReference type="Proteomes" id="UP000264353"/>
    </source>
</evidence>
<name>A0A397ZQ29_BRACM</name>